<dbReference type="Gene3D" id="1.10.10.60">
    <property type="entry name" value="Homeodomain-like"/>
    <property type="match status" value="1"/>
</dbReference>
<feature type="region of interest" description="Disordered" evidence="1">
    <location>
        <begin position="1"/>
        <end position="21"/>
    </location>
</feature>
<protein>
    <submittedName>
        <fullName evidence="4">Myb-like DNA-binding protein myb-1</fullName>
    </submittedName>
</protein>
<evidence type="ECO:0000256" key="1">
    <source>
        <dbReference type="SAM" id="MobiDB-lite"/>
    </source>
</evidence>
<feature type="compositionally biased region" description="Basic and acidic residues" evidence="1">
    <location>
        <begin position="304"/>
        <end position="318"/>
    </location>
</feature>
<reference evidence="4" key="1">
    <citation type="submission" date="2014-12" db="EMBL/GenBank/DDBJ databases">
        <title>Genome Sequence of Valsa Canker Pathogens Uncovers a Specific Adaption of Colonization on Woody Bark.</title>
        <authorList>
            <person name="Yin Z."/>
            <person name="Liu H."/>
            <person name="Gao X."/>
            <person name="Li Z."/>
            <person name="Song N."/>
            <person name="Ke X."/>
            <person name="Dai Q."/>
            <person name="Wu Y."/>
            <person name="Sun Y."/>
            <person name="Xu J.-R."/>
            <person name="Kang Z.K."/>
            <person name="Wang L."/>
            <person name="Huang L."/>
        </authorList>
    </citation>
    <scope>NUCLEOTIDE SEQUENCE [LARGE SCALE GENOMIC DNA]</scope>
    <source>
        <strain evidence="4">03-8</strain>
    </source>
</reference>
<name>A0A194W545_CYTMA</name>
<feature type="compositionally biased region" description="Low complexity" evidence="1">
    <location>
        <begin position="271"/>
        <end position="280"/>
    </location>
</feature>
<dbReference type="PROSITE" id="PS50090">
    <property type="entry name" value="MYB_LIKE"/>
    <property type="match status" value="1"/>
</dbReference>
<dbReference type="Proteomes" id="UP000078559">
    <property type="component" value="Chromosome 7"/>
</dbReference>
<dbReference type="AlphaFoldDB" id="A0A194W545"/>
<dbReference type="InterPro" id="IPR001005">
    <property type="entry name" value="SANT/Myb"/>
</dbReference>
<dbReference type="GO" id="GO:0000978">
    <property type="term" value="F:RNA polymerase II cis-regulatory region sequence-specific DNA binding"/>
    <property type="evidence" value="ECO:0007669"/>
    <property type="project" value="TreeGrafter"/>
</dbReference>
<dbReference type="SMR" id="A0A194W545"/>
<feature type="compositionally biased region" description="Polar residues" evidence="1">
    <location>
        <begin position="1"/>
        <end position="13"/>
    </location>
</feature>
<dbReference type="GO" id="GO:0000981">
    <property type="term" value="F:DNA-binding transcription factor activity, RNA polymerase II-specific"/>
    <property type="evidence" value="ECO:0007669"/>
    <property type="project" value="TreeGrafter"/>
</dbReference>
<dbReference type="Pfam" id="PF13921">
    <property type="entry name" value="Myb_DNA-bind_6"/>
    <property type="match status" value="1"/>
</dbReference>
<evidence type="ECO:0000259" key="2">
    <source>
        <dbReference type="PROSITE" id="PS50090"/>
    </source>
</evidence>
<gene>
    <name evidence="4" type="ORF">VM1G_06657</name>
</gene>
<dbReference type="GO" id="GO:0000278">
    <property type="term" value="P:mitotic cell cycle"/>
    <property type="evidence" value="ECO:0007669"/>
    <property type="project" value="TreeGrafter"/>
</dbReference>
<dbReference type="PANTHER" id="PTHR45614">
    <property type="entry name" value="MYB PROTEIN-RELATED"/>
    <property type="match status" value="1"/>
</dbReference>
<feature type="domain" description="Myb-like" evidence="2">
    <location>
        <begin position="13"/>
        <end position="68"/>
    </location>
</feature>
<organism evidence="4 5">
    <name type="scientific">Cytospora mali</name>
    <name type="common">Apple Valsa canker fungus</name>
    <name type="synonym">Valsa mali</name>
    <dbReference type="NCBI Taxonomy" id="578113"/>
    <lineage>
        <taxon>Eukaryota</taxon>
        <taxon>Fungi</taxon>
        <taxon>Dikarya</taxon>
        <taxon>Ascomycota</taxon>
        <taxon>Pezizomycotina</taxon>
        <taxon>Sordariomycetes</taxon>
        <taxon>Sordariomycetidae</taxon>
        <taxon>Diaporthales</taxon>
        <taxon>Cytosporaceae</taxon>
        <taxon>Cytospora</taxon>
    </lineage>
</organism>
<evidence type="ECO:0000313" key="4">
    <source>
        <dbReference type="EMBL" id="KUI71651.1"/>
    </source>
</evidence>
<dbReference type="CDD" id="cd00167">
    <property type="entry name" value="SANT"/>
    <property type="match status" value="1"/>
</dbReference>
<feature type="region of interest" description="Disordered" evidence="1">
    <location>
        <begin position="120"/>
        <end position="166"/>
    </location>
</feature>
<dbReference type="OrthoDB" id="2143914at2759"/>
<feature type="compositionally biased region" description="Polar residues" evidence="1">
    <location>
        <begin position="189"/>
        <end position="203"/>
    </location>
</feature>
<dbReference type="InterPro" id="IPR009057">
    <property type="entry name" value="Homeodomain-like_sf"/>
</dbReference>
<dbReference type="PANTHER" id="PTHR45614:SF25">
    <property type="entry name" value="MYB PROTEIN"/>
    <property type="match status" value="1"/>
</dbReference>
<keyword evidence="5" id="KW-1185">Reference proteome</keyword>
<dbReference type="EMBL" id="CM003104">
    <property type="protein sequence ID" value="KUI71651.1"/>
    <property type="molecule type" value="Genomic_DNA"/>
</dbReference>
<feature type="region of interest" description="Disordered" evidence="1">
    <location>
        <begin position="189"/>
        <end position="289"/>
    </location>
</feature>
<proteinExistence type="predicted"/>
<evidence type="ECO:0000259" key="3">
    <source>
        <dbReference type="PROSITE" id="PS51294"/>
    </source>
</evidence>
<feature type="compositionally biased region" description="Low complexity" evidence="1">
    <location>
        <begin position="133"/>
        <end position="145"/>
    </location>
</feature>
<dbReference type="SUPFAM" id="SSF46689">
    <property type="entry name" value="Homeodomain-like"/>
    <property type="match status" value="1"/>
</dbReference>
<dbReference type="GO" id="GO:0045944">
    <property type="term" value="P:positive regulation of transcription by RNA polymerase II"/>
    <property type="evidence" value="ECO:0007669"/>
    <property type="project" value="TreeGrafter"/>
</dbReference>
<dbReference type="SMART" id="SM00717">
    <property type="entry name" value="SANT"/>
    <property type="match status" value="2"/>
</dbReference>
<accession>A0A194W545</accession>
<feature type="compositionally biased region" description="Polar residues" evidence="1">
    <location>
        <begin position="154"/>
        <end position="166"/>
    </location>
</feature>
<feature type="region of interest" description="Disordered" evidence="1">
    <location>
        <begin position="302"/>
        <end position="349"/>
    </location>
</feature>
<dbReference type="PROSITE" id="PS51294">
    <property type="entry name" value="HTH_MYB"/>
    <property type="match status" value="1"/>
</dbReference>
<feature type="domain" description="HTH myb-type" evidence="3">
    <location>
        <begin position="13"/>
        <end position="72"/>
    </location>
</feature>
<evidence type="ECO:0000313" key="5">
    <source>
        <dbReference type="Proteomes" id="UP000078559"/>
    </source>
</evidence>
<dbReference type="InterPro" id="IPR050560">
    <property type="entry name" value="MYB_TF"/>
</dbReference>
<sequence>MASFDGTNQSQARANKYGGPWSNQESQRLEYLVAKYTGPASQVHWVEIAREHGTRDAKQCRERWDNHLKPGLRRDKISDQEGAYIMEWVNRQGKHWAPLGRTMGRPENMVKNYWYQEHKKLERGGRQKGQRVSSPTMSRSNSSSSQNAYGAPSVSPTYPSAHSYHQGSSPTFTCPQYYQQAPAHHSWSFNHSPSLPSQQYSSRRVSDASALEQTPSLASDHGSPVESPRTAPGVPYPHGQFTLPSYIPPSQQPDLLSPKELLERAQHRRSTSSSSYGSTGAIPVSPTSKEYRLQSAVTVYSHGDGYHHRQGDAYRVDSFDQSQRSAEPRTSTSTRKSSDSRMSISSLIS</sequence>
<feature type="compositionally biased region" description="Low complexity" evidence="1">
    <location>
        <begin position="329"/>
        <end position="349"/>
    </location>
</feature>
<dbReference type="InterPro" id="IPR017930">
    <property type="entry name" value="Myb_dom"/>
</dbReference>
<dbReference type="GO" id="GO:0005634">
    <property type="term" value="C:nucleus"/>
    <property type="evidence" value="ECO:0007669"/>
    <property type="project" value="TreeGrafter"/>
</dbReference>